<dbReference type="EnsemblMetazoa" id="XM_038200953.1">
    <property type="protein sequence ID" value="XP_038056881.1"/>
    <property type="gene ID" value="LOC119728640"/>
</dbReference>
<organism evidence="2 3">
    <name type="scientific">Patiria miniata</name>
    <name type="common">Bat star</name>
    <name type="synonym">Asterina miniata</name>
    <dbReference type="NCBI Taxonomy" id="46514"/>
    <lineage>
        <taxon>Eukaryota</taxon>
        <taxon>Metazoa</taxon>
        <taxon>Echinodermata</taxon>
        <taxon>Eleutherozoa</taxon>
        <taxon>Asterozoa</taxon>
        <taxon>Asteroidea</taxon>
        <taxon>Valvatacea</taxon>
        <taxon>Valvatida</taxon>
        <taxon>Asterinidae</taxon>
        <taxon>Patiria</taxon>
    </lineage>
</organism>
<accession>A0A914A0M0</accession>
<dbReference type="OrthoDB" id="10033306at2759"/>
<dbReference type="PANTHER" id="PTHR34415">
    <property type="entry name" value="INTEGRASE CATALYTIC DOMAIN-CONTAINING PROTEIN"/>
    <property type="match status" value="1"/>
</dbReference>
<evidence type="ECO:0000313" key="2">
    <source>
        <dbReference type="EnsemblMetazoa" id="XP_038056881.1"/>
    </source>
</evidence>
<name>A0A914A0M0_PATMI</name>
<reference evidence="2" key="1">
    <citation type="submission" date="2022-11" db="UniProtKB">
        <authorList>
            <consortium name="EnsemblMetazoa"/>
        </authorList>
    </citation>
    <scope>IDENTIFICATION</scope>
</reference>
<evidence type="ECO:0000259" key="1">
    <source>
        <dbReference type="Pfam" id="PF25273"/>
    </source>
</evidence>
<dbReference type="GeneID" id="119728640"/>
<sequence>MTDVCWQCQKKTNLLFRSANLPDAEKQERCRIQQAHLENVGHERTFYRDLVQDARVAAEQIGVTQLGPNTPCTNAIDMHYSFDYAQQVHFPSDPIQPGPVYFLTPRKLGIFGVHCEGVTKQLNYLVDESVLISKGSNAVISYLDNFFRTYGLGETKAHLHCDNCSGQNKNRYVLWYMLWRCMSGLHRSIEMHFMVVGHTKFAPDWCFGLFKQRYRRTAVSCLDDVVRVVTGSTQTGINIPQLVGDEAGNTFVPQFDWQAFLSPFFKPLPGIKSFQHFR</sequence>
<dbReference type="RefSeq" id="XP_038056881.1">
    <property type="nucleotide sequence ID" value="XM_038200953.1"/>
</dbReference>
<proteinExistence type="predicted"/>
<evidence type="ECO:0000313" key="3">
    <source>
        <dbReference type="Proteomes" id="UP000887568"/>
    </source>
</evidence>
<dbReference type="PANTHER" id="PTHR34415:SF1">
    <property type="entry name" value="INTEGRASE CATALYTIC DOMAIN-CONTAINING PROTEIN"/>
    <property type="match status" value="1"/>
</dbReference>
<protein>
    <recommendedName>
        <fullName evidence="1">DUF7869 domain-containing protein</fullName>
    </recommendedName>
</protein>
<dbReference type="AlphaFoldDB" id="A0A914A0M0"/>
<dbReference type="Pfam" id="PF25273">
    <property type="entry name" value="DUF7869"/>
    <property type="match status" value="1"/>
</dbReference>
<keyword evidence="3" id="KW-1185">Reference proteome</keyword>
<dbReference type="Proteomes" id="UP000887568">
    <property type="component" value="Unplaced"/>
</dbReference>
<dbReference type="InterPro" id="IPR057191">
    <property type="entry name" value="DUF7869"/>
</dbReference>
<feature type="domain" description="DUF7869" evidence="1">
    <location>
        <begin position="110"/>
        <end position="278"/>
    </location>
</feature>
<dbReference type="OMA" id="HRSIEMH"/>